<dbReference type="OrthoDB" id="2423504at2759"/>
<sequence length="140" mass="15613">MYRSKVARPGALLTRLPTTKTTAAPTAAICLGLSSLFPRFYSSATATATASEAVAPAAVRTNKTSTLYTFKDMSEQEVLFAELRFHRVSWSEIGAYFGKSSLEVFYGYIPVATRAYKHRWTSRMTLEDIVEHLRLGGQHR</sequence>
<comment type="caution">
    <text evidence="1">The sequence shown here is derived from an EMBL/GenBank/DDBJ whole genome shotgun (WGS) entry which is preliminary data.</text>
</comment>
<proteinExistence type="predicted"/>
<evidence type="ECO:0000313" key="1">
    <source>
        <dbReference type="EMBL" id="KAG0314558.1"/>
    </source>
</evidence>
<accession>A0A9P6RBW5</accession>
<evidence type="ECO:0000313" key="2">
    <source>
        <dbReference type="Proteomes" id="UP000823405"/>
    </source>
</evidence>
<gene>
    <name evidence="1" type="ORF">BGZ97_009188</name>
</gene>
<keyword evidence="2" id="KW-1185">Reference proteome</keyword>
<dbReference type="Proteomes" id="UP000823405">
    <property type="component" value="Unassembled WGS sequence"/>
</dbReference>
<reference evidence="1" key="1">
    <citation type="journal article" date="2020" name="Fungal Divers.">
        <title>Resolving the Mortierellaceae phylogeny through synthesis of multi-gene phylogenetics and phylogenomics.</title>
        <authorList>
            <person name="Vandepol N."/>
            <person name="Liber J."/>
            <person name="Desiro A."/>
            <person name="Na H."/>
            <person name="Kennedy M."/>
            <person name="Barry K."/>
            <person name="Grigoriev I.V."/>
            <person name="Miller A.N."/>
            <person name="O'Donnell K."/>
            <person name="Stajich J.E."/>
            <person name="Bonito G."/>
        </authorList>
    </citation>
    <scope>NUCLEOTIDE SEQUENCE</scope>
    <source>
        <strain evidence="1">NVP60</strain>
    </source>
</reference>
<protein>
    <submittedName>
        <fullName evidence="1">Uncharacterized protein</fullName>
    </submittedName>
</protein>
<organism evidence="1 2">
    <name type="scientific">Linnemannia gamsii</name>
    <dbReference type="NCBI Taxonomy" id="64522"/>
    <lineage>
        <taxon>Eukaryota</taxon>
        <taxon>Fungi</taxon>
        <taxon>Fungi incertae sedis</taxon>
        <taxon>Mucoromycota</taxon>
        <taxon>Mortierellomycotina</taxon>
        <taxon>Mortierellomycetes</taxon>
        <taxon>Mortierellales</taxon>
        <taxon>Mortierellaceae</taxon>
        <taxon>Linnemannia</taxon>
    </lineage>
</organism>
<dbReference type="EMBL" id="JAAAIN010000435">
    <property type="protein sequence ID" value="KAG0314558.1"/>
    <property type="molecule type" value="Genomic_DNA"/>
</dbReference>
<dbReference type="AlphaFoldDB" id="A0A9P6RBW5"/>
<name>A0A9P6RBW5_9FUNG</name>